<evidence type="ECO:0000313" key="5">
    <source>
        <dbReference type="Proteomes" id="UP000816034"/>
    </source>
</evidence>
<dbReference type="InterPro" id="IPR008138">
    <property type="entry name" value="SapB_2"/>
</dbReference>
<evidence type="ECO:0000256" key="1">
    <source>
        <dbReference type="ARBA" id="ARBA00023157"/>
    </source>
</evidence>
<dbReference type="GO" id="GO:0016020">
    <property type="term" value="C:membrane"/>
    <property type="evidence" value="ECO:0007669"/>
    <property type="project" value="GOC"/>
</dbReference>
<dbReference type="PANTHER" id="PTHR11480">
    <property type="entry name" value="SAPOSIN-RELATED"/>
    <property type="match status" value="1"/>
</dbReference>
<dbReference type="InterPro" id="IPR008139">
    <property type="entry name" value="SaposinB_dom"/>
</dbReference>
<keyword evidence="2" id="KW-0325">Glycoprotein</keyword>
<dbReference type="SUPFAM" id="SSF47862">
    <property type="entry name" value="Saposin"/>
    <property type="match status" value="1"/>
</dbReference>
<dbReference type="PROSITE" id="PS51257">
    <property type="entry name" value="PROKAR_LIPOPROTEIN"/>
    <property type="match status" value="1"/>
</dbReference>
<dbReference type="PROSITE" id="PS50015">
    <property type="entry name" value="SAP_B"/>
    <property type="match status" value="1"/>
</dbReference>
<dbReference type="PRINTS" id="PR01797">
    <property type="entry name" value="SAPOSIN"/>
</dbReference>
<feature type="domain" description="Saposin B-type" evidence="3">
    <location>
        <begin position="65"/>
        <end position="146"/>
    </location>
</feature>
<organism evidence="4 5">
    <name type="scientific">Naegleria lovaniensis</name>
    <name type="common">Amoeba</name>
    <dbReference type="NCBI Taxonomy" id="51637"/>
    <lineage>
        <taxon>Eukaryota</taxon>
        <taxon>Discoba</taxon>
        <taxon>Heterolobosea</taxon>
        <taxon>Tetramitia</taxon>
        <taxon>Eutetramitia</taxon>
        <taxon>Vahlkampfiidae</taxon>
        <taxon>Naegleria</taxon>
    </lineage>
</organism>
<protein>
    <recommendedName>
        <fullName evidence="3">Saposin B-type domain-containing protein</fullName>
    </recommendedName>
</protein>
<sequence length="156" mass="17449">MSTLLPKSSIMQVHLGFLLIFIASCFFLFFSSISHIQTVLSQQPNFHVMKIHSHKNPIRSSASSENDLCYGCLLLAQVLDSFITSNITAQEVIKLATKICPYLQPEIQPVCPLLVKQMTPEILEILVTRENPHVLCQQLGACKNDTALVENLPKKN</sequence>
<dbReference type="SMART" id="SM00741">
    <property type="entry name" value="SapB"/>
    <property type="match status" value="1"/>
</dbReference>
<accession>A0AA88GA20</accession>
<dbReference type="GO" id="GO:0005764">
    <property type="term" value="C:lysosome"/>
    <property type="evidence" value="ECO:0007669"/>
    <property type="project" value="InterPro"/>
</dbReference>
<evidence type="ECO:0000256" key="2">
    <source>
        <dbReference type="ARBA" id="ARBA00023180"/>
    </source>
</evidence>
<dbReference type="Proteomes" id="UP000816034">
    <property type="component" value="Unassembled WGS sequence"/>
</dbReference>
<dbReference type="EMBL" id="PYSW02000047">
    <property type="protein sequence ID" value="KAG2374160.1"/>
    <property type="molecule type" value="Genomic_DNA"/>
</dbReference>
<dbReference type="InterPro" id="IPR008373">
    <property type="entry name" value="Saposin"/>
</dbReference>
<evidence type="ECO:0000313" key="4">
    <source>
        <dbReference type="EMBL" id="KAG2374160.1"/>
    </source>
</evidence>
<evidence type="ECO:0000259" key="3">
    <source>
        <dbReference type="PROSITE" id="PS50015"/>
    </source>
</evidence>
<dbReference type="RefSeq" id="XP_044543334.1">
    <property type="nucleotide sequence ID" value="XM_044686602.1"/>
</dbReference>
<dbReference type="InterPro" id="IPR051428">
    <property type="entry name" value="Sphingo_Act-Surfact_Prot"/>
</dbReference>
<gene>
    <name evidence="4" type="ORF">C9374_010997</name>
</gene>
<dbReference type="GO" id="GO:0006665">
    <property type="term" value="P:sphingolipid metabolic process"/>
    <property type="evidence" value="ECO:0007669"/>
    <property type="project" value="InterPro"/>
</dbReference>
<proteinExistence type="predicted"/>
<reference evidence="4 5" key="1">
    <citation type="journal article" date="2018" name="BMC Genomics">
        <title>The genome of Naegleria lovaniensis, the basis for a comparative approach to unravel pathogenicity factors of the human pathogenic amoeba N. fowleri.</title>
        <authorList>
            <person name="Liechti N."/>
            <person name="Schurch N."/>
            <person name="Bruggmann R."/>
            <person name="Wittwer M."/>
        </authorList>
    </citation>
    <scope>NUCLEOTIDE SEQUENCE [LARGE SCALE GENOMIC DNA]</scope>
    <source>
        <strain evidence="4 5">ATCC 30569</strain>
    </source>
</reference>
<name>A0AA88GA20_NAELO</name>
<keyword evidence="5" id="KW-1185">Reference proteome</keyword>
<dbReference type="AlphaFoldDB" id="A0AA88GA20"/>
<dbReference type="InterPro" id="IPR011001">
    <property type="entry name" value="Saposin-like"/>
</dbReference>
<keyword evidence="1" id="KW-1015">Disulfide bond</keyword>
<dbReference type="Gene3D" id="1.10.225.10">
    <property type="entry name" value="Saposin-like"/>
    <property type="match status" value="1"/>
</dbReference>
<dbReference type="GeneID" id="68103451"/>
<dbReference type="Pfam" id="PF03489">
    <property type="entry name" value="SapB_2"/>
    <property type="match status" value="1"/>
</dbReference>
<comment type="caution">
    <text evidence="4">The sequence shown here is derived from an EMBL/GenBank/DDBJ whole genome shotgun (WGS) entry which is preliminary data.</text>
</comment>